<feature type="transmembrane region" description="Helical" evidence="2">
    <location>
        <begin position="26"/>
        <end position="42"/>
    </location>
</feature>
<keyword evidence="4" id="KW-1185">Reference proteome</keyword>
<feature type="non-terminal residue" evidence="3">
    <location>
        <position position="1"/>
    </location>
</feature>
<evidence type="ECO:0000313" key="3">
    <source>
        <dbReference type="EMBL" id="GMS99932.1"/>
    </source>
</evidence>
<proteinExistence type="predicted"/>
<keyword evidence="2" id="KW-0472">Membrane</keyword>
<protein>
    <submittedName>
        <fullName evidence="3">Uncharacterized protein</fullName>
    </submittedName>
</protein>
<keyword evidence="2" id="KW-0812">Transmembrane</keyword>
<evidence type="ECO:0000256" key="1">
    <source>
        <dbReference type="SAM" id="MobiDB-lite"/>
    </source>
</evidence>
<evidence type="ECO:0000256" key="2">
    <source>
        <dbReference type="SAM" id="Phobius"/>
    </source>
</evidence>
<sequence length="182" mass="20070">KANRSCCCGAHVTEGSLLINREKMKNLARVLVIISLVCYLSILRYPSVVGIAGLVITIFGIVAVFQQLKDAITVYMIIVILHFLGALIKSVVQCMEIRQHEGAGDQEFIFFYSVLAILGMPFLITYWNLIQYLEDRDCAKEVPVLDDLRANKADSASPPTPVAHSSLEALPTSDAPPPYSEE</sequence>
<dbReference type="Proteomes" id="UP001432027">
    <property type="component" value="Unassembled WGS sequence"/>
</dbReference>
<gene>
    <name evidence="3" type="ORF">PENTCL1PPCAC_22107</name>
</gene>
<comment type="caution">
    <text evidence="3">The sequence shown here is derived from an EMBL/GenBank/DDBJ whole genome shotgun (WGS) entry which is preliminary data.</text>
</comment>
<accession>A0AAV5U0R3</accession>
<feature type="transmembrane region" description="Helical" evidence="2">
    <location>
        <begin position="48"/>
        <end position="65"/>
    </location>
</feature>
<name>A0AAV5U0R3_9BILA</name>
<feature type="transmembrane region" description="Helical" evidence="2">
    <location>
        <begin position="72"/>
        <end position="88"/>
    </location>
</feature>
<dbReference type="EMBL" id="BTSX01000005">
    <property type="protein sequence ID" value="GMS99932.1"/>
    <property type="molecule type" value="Genomic_DNA"/>
</dbReference>
<organism evidence="3 4">
    <name type="scientific">Pristionchus entomophagus</name>
    <dbReference type="NCBI Taxonomy" id="358040"/>
    <lineage>
        <taxon>Eukaryota</taxon>
        <taxon>Metazoa</taxon>
        <taxon>Ecdysozoa</taxon>
        <taxon>Nematoda</taxon>
        <taxon>Chromadorea</taxon>
        <taxon>Rhabditida</taxon>
        <taxon>Rhabditina</taxon>
        <taxon>Diplogasteromorpha</taxon>
        <taxon>Diplogasteroidea</taxon>
        <taxon>Neodiplogasteridae</taxon>
        <taxon>Pristionchus</taxon>
    </lineage>
</organism>
<reference evidence="3" key="1">
    <citation type="submission" date="2023-10" db="EMBL/GenBank/DDBJ databases">
        <title>Genome assembly of Pristionchus species.</title>
        <authorList>
            <person name="Yoshida K."/>
            <person name="Sommer R.J."/>
        </authorList>
    </citation>
    <scope>NUCLEOTIDE SEQUENCE</scope>
    <source>
        <strain evidence="3">RS0144</strain>
    </source>
</reference>
<keyword evidence="2" id="KW-1133">Transmembrane helix</keyword>
<dbReference type="AlphaFoldDB" id="A0AAV5U0R3"/>
<feature type="transmembrane region" description="Helical" evidence="2">
    <location>
        <begin position="108"/>
        <end position="130"/>
    </location>
</feature>
<feature type="region of interest" description="Disordered" evidence="1">
    <location>
        <begin position="151"/>
        <end position="182"/>
    </location>
</feature>
<evidence type="ECO:0000313" key="4">
    <source>
        <dbReference type="Proteomes" id="UP001432027"/>
    </source>
</evidence>